<dbReference type="KEGG" id="cdep:91084667"/>
<evidence type="ECO:0000313" key="3">
    <source>
        <dbReference type="Proteomes" id="UP000094043"/>
    </source>
</evidence>
<feature type="compositionally biased region" description="Polar residues" evidence="1">
    <location>
        <begin position="1"/>
        <end position="13"/>
    </location>
</feature>
<feature type="compositionally biased region" description="Polar residues" evidence="1">
    <location>
        <begin position="208"/>
        <end position="219"/>
    </location>
</feature>
<dbReference type="RefSeq" id="XP_066066007.1">
    <property type="nucleotide sequence ID" value="XM_066209910.1"/>
</dbReference>
<dbReference type="Proteomes" id="UP000094043">
    <property type="component" value="Chromosome 1"/>
</dbReference>
<reference evidence="2" key="2">
    <citation type="journal article" date="2022" name="Elife">
        <title>Obligate sexual reproduction of a homothallic fungus closely related to the Cryptococcus pathogenic species complex.</title>
        <authorList>
            <person name="Passer A.R."/>
            <person name="Clancey S.A."/>
            <person name="Shea T."/>
            <person name="David-Palma M."/>
            <person name="Averette A.F."/>
            <person name="Boekhout T."/>
            <person name="Porcel B.M."/>
            <person name="Nowrousian M."/>
            <person name="Cuomo C.A."/>
            <person name="Sun S."/>
            <person name="Heitman J."/>
            <person name="Coelho M.A."/>
        </authorList>
    </citation>
    <scope>NUCLEOTIDE SEQUENCE</scope>
    <source>
        <strain evidence="2">CBS 7841</strain>
    </source>
</reference>
<evidence type="ECO:0000313" key="2">
    <source>
        <dbReference type="EMBL" id="WVN85306.1"/>
    </source>
</evidence>
<keyword evidence="3" id="KW-1185">Reference proteome</keyword>
<dbReference type="GeneID" id="91084667"/>
<dbReference type="EMBL" id="CP143784">
    <property type="protein sequence ID" value="WVN85306.1"/>
    <property type="molecule type" value="Genomic_DNA"/>
</dbReference>
<evidence type="ECO:0000256" key="1">
    <source>
        <dbReference type="SAM" id="MobiDB-lite"/>
    </source>
</evidence>
<feature type="compositionally biased region" description="Polar residues" evidence="1">
    <location>
        <begin position="267"/>
        <end position="279"/>
    </location>
</feature>
<feature type="compositionally biased region" description="Basic and acidic residues" evidence="1">
    <location>
        <begin position="240"/>
        <end position="257"/>
    </location>
</feature>
<accession>A0A1E3HPJ2</accession>
<dbReference type="VEuPathDB" id="FungiDB:L203_06302"/>
<reference evidence="2" key="1">
    <citation type="submission" date="2016-06" db="EMBL/GenBank/DDBJ databases">
        <authorList>
            <person name="Cuomo C."/>
            <person name="Litvintseva A."/>
            <person name="Heitman J."/>
            <person name="Chen Y."/>
            <person name="Sun S."/>
            <person name="Springer D."/>
            <person name="Dromer F."/>
            <person name="Young S."/>
            <person name="Zeng Q."/>
            <person name="Chapman S."/>
            <person name="Gujja S."/>
            <person name="Saif S."/>
            <person name="Birren B."/>
        </authorList>
    </citation>
    <scope>NUCLEOTIDE SEQUENCE</scope>
    <source>
        <strain evidence="2">CBS 7841</strain>
    </source>
</reference>
<feature type="region of interest" description="Disordered" evidence="1">
    <location>
        <begin position="1"/>
        <end position="49"/>
    </location>
</feature>
<protein>
    <submittedName>
        <fullName evidence="2">Uncharacterized protein</fullName>
    </submittedName>
</protein>
<reference evidence="2" key="3">
    <citation type="submission" date="2024-01" db="EMBL/GenBank/DDBJ databases">
        <authorList>
            <person name="Coelho M.A."/>
            <person name="David-Palma M."/>
            <person name="Shea T."/>
            <person name="Sun S."/>
            <person name="Cuomo C.A."/>
            <person name="Heitman J."/>
        </authorList>
    </citation>
    <scope>NUCLEOTIDE SEQUENCE</scope>
    <source>
        <strain evidence="2">CBS 7841</strain>
    </source>
</reference>
<feature type="compositionally biased region" description="Low complexity" evidence="1">
    <location>
        <begin position="133"/>
        <end position="149"/>
    </location>
</feature>
<proteinExistence type="predicted"/>
<dbReference type="AlphaFoldDB" id="A0A1E3HPJ2"/>
<sequence length="596" mass="62838">MTSCQTTAPSPSISVPRPPALPEENPCLSPPSLQMSPNAPSVPPPANFTVHGGAVGTRTVAEAYADAHSHPANCNTFHANFEGGILINNSKEKEKKPIFDWITRKLNARRATVSEGPHRAKQPRSRLASMPKARGLGLSNGNGNNANGRPDNRLPPIGRADTFRSVSFSVSSAANTFERDRRREANNPYPSLPLGPAGRHKQLMDESAIQSGTIGTSASGDGHSREGSGRIWSRRSSRSKSIEGGEGEDSRADDDASLRPFPPSVRASPTQSSFRSRSASMLYPNTALQRPQTTFSTSSGTGHEEASENGSAGDDEDDEERRREGSISTKLTTCISFDSSSGVAHIAQAPLQRHSSSELSSPQHEASAVLHANAGTLTPPISPIIPDASATAPVVAPSSIRNLVQAPKHSKPHPCYNPRPSSPPERNASTLTLASSTFAIASPGQIHRPPSLITSPSFVAWAGPSTPSSPPNLVDRDREYPGSTYTSHSYTHSYGGGHLSIGAPSVSLSVRGIRSSGVDGRADKDASVKAVRRKGSWESYESGWSWRGAGTGPPASGSIMSTHQVPGATLAAEKGNLTEGKDMGKIPDKPLVIAIN</sequence>
<organism evidence="2 3">
    <name type="scientific">Cryptococcus depauperatus CBS 7841</name>
    <dbReference type="NCBI Taxonomy" id="1295531"/>
    <lineage>
        <taxon>Eukaryota</taxon>
        <taxon>Fungi</taxon>
        <taxon>Dikarya</taxon>
        <taxon>Basidiomycota</taxon>
        <taxon>Agaricomycotina</taxon>
        <taxon>Tremellomycetes</taxon>
        <taxon>Tremellales</taxon>
        <taxon>Cryptococcaceae</taxon>
        <taxon>Cryptococcus</taxon>
    </lineage>
</organism>
<feature type="compositionally biased region" description="Polar residues" evidence="1">
    <location>
        <begin position="286"/>
        <end position="301"/>
    </location>
</feature>
<gene>
    <name evidence="2" type="ORF">L203_100451</name>
</gene>
<dbReference type="OrthoDB" id="2565314at2759"/>
<name>A0A1E3HPJ2_9TREE</name>
<feature type="region of interest" description="Disordered" evidence="1">
    <location>
        <begin position="110"/>
        <end position="159"/>
    </location>
</feature>
<feature type="region of interest" description="Disordered" evidence="1">
    <location>
        <begin position="405"/>
        <end position="428"/>
    </location>
</feature>
<feature type="region of interest" description="Disordered" evidence="1">
    <location>
        <begin position="172"/>
        <end position="327"/>
    </location>
</feature>